<dbReference type="SUPFAM" id="SSF48403">
    <property type="entry name" value="Ankyrin repeat"/>
    <property type="match status" value="1"/>
</dbReference>
<dbReference type="Pfam" id="PF14096">
    <property type="entry name" value="DUF4274"/>
    <property type="match status" value="1"/>
</dbReference>
<evidence type="ECO:0000256" key="1">
    <source>
        <dbReference type="ARBA" id="ARBA00022737"/>
    </source>
</evidence>
<keyword evidence="2" id="KW-0040">ANK repeat</keyword>
<evidence type="ECO:0000259" key="3">
    <source>
        <dbReference type="Pfam" id="PF14096"/>
    </source>
</evidence>
<dbReference type="InterPro" id="IPR036770">
    <property type="entry name" value="Ankyrin_rpt-contain_sf"/>
</dbReference>
<comment type="caution">
    <text evidence="4">The sequence shown here is derived from an EMBL/GenBank/DDBJ whole genome shotgun (WGS) entry which is preliminary data.</text>
</comment>
<sequence length="231" mass="26271">MEWTEVSQSKNLETVRKAVSKLDVNERDARGRTPLMLFITNRMSMEGIKLLLAQNIDLEVRDKLGDTALKKAVKFKQKEVISLLLARGISLQATEGMTATAWYAARAQSEMADLLLDTPGAIRLTLNSEERRQVDIILYEENLEKMCQEISKVSSSIILHAIVNHYNWDDGPEPMIAALNNPVCAVITFMDMFELMEGDYWLAQAVEELDGLPWKQQWREMAENLKVKLGL</sequence>
<dbReference type="AlphaFoldDB" id="A0A1E4R8A8"/>
<protein>
    <recommendedName>
        <fullName evidence="3">DUF4274 domain-containing protein</fullName>
    </recommendedName>
</protein>
<evidence type="ECO:0000256" key="2">
    <source>
        <dbReference type="ARBA" id="ARBA00023043"/>
    </source>
</evidence>
<dbReference type="GO" id="GO:0010468">
    <property type="term" value="P:regulation of gene expression"/>
    <property type="evidence" value="ECO:0007669"/>
    <property type="project" value="TreeGrafter"/>
</dbReference>
<reference evidence="4 5" key="1">
    <citation type="submission" date="2016-09" db="EMBL/GenBank/DDBJ databases">
        <title>Draft genome sequence of the soil isolate, Lysinibacillus fusiformis M5, a potential hypoxanthine producer.</title>
        <authorList>
            <person name="Gallegos-Monterrosa R."/>
            <person name="Maroti G."/>
            <person name="Balint B."/>
            <person name="Kovacs A.T."/>
        </authorList>
    </citation>
    <scope>NUCLEOTIDE SEQUENCE [LARGE SCALE GENOMIC DNA]</scope>
    <source>
        <strain evidence="4 5">M5</strain>
    </source>
</reference>
<dbReference type="Pfam" id="PF12796">
    <property type="entry name" value="Ank_2"/>
    <property type="match status" value="1"/>
</dbReference>
<dbReference type="InterPro" id="IPR025369">
    <property type="entry name" value="DUF4274"/>
</dbReference>
<dbReference type="EMBL" id="MECQ01000001">
    <property type="protein sequence ID" value="ODV56716.1"/>
    <property type="molecule type" value="Genomic_DNA"/>
</dbReference>
<proteinExistence type="predicted"/>
<dbReference type="PANTHER" id="PTHR24124">
    <property type="entry name" value="ANKYRIN REPEAT FAMILY A"/>
    <property type="match status" value="1"/>
</dbReference>
<name>A0A1E4R8A8_9BACI</name>
<dbReference type="Proteomes" id="UP000094784">
    <property type="component" value="Unassembled WGS sequence"/>
</dbReference>
<evidence type="ECO:0000313" key="5">
    <source>
        <dbReference type="Proteomes" id="UP000094784"/>
    </source>
</evidence>
<dbReference type="InterPro" id="IPR002110">
    <property type="entry name" value="Ankyrin_rpt"/>
</dbReference>
<dbReference type="SMART" id="SM00248">
    <property type="entry name" value="ANK"/>
    <property type="match status" value="3"/>
</dbReference>
<keyword evidence="1" id="KW-0677">Repeat</keyword>
<organism evidence="4 5">
    <name type="scientific">Lysinibacillus fusiformis</name>
    <dbReference type="NCBI Taxonomy" id="28031"/>
    <lineage>
        <taxon>Bacteria</taxon>
        <taxon>Bacillati</taxon>
        <taxon>Bacillota</taxon>
        <taxon>Bacilli</taxon>
        <taxon>Bacillales</taxon>
        <taxon>Bacillaceae</taxon>
        <taxon>Lysinibacillus</taxon>
    </lineage>
</organism>
<gene>
    <name evidence="4" type="ORF">BG258_12830</name>
</gene>
<dbReference type="RefSeq" id="WP_069481704.1">
    <property type="nucleotide sequence ID" value="NZ_KV766182.1"/>
</dbReference>
<dbReference type="PANTHER" id="PTHR24124:SF14">
    <property type="entry name" value="CHROMOSOME UNDETERMINED SCAFFOLD_25, WHOLE GENOME SHOTGUN SEQUENCE"/>
    <property type="match status" value="1"/>
</dbReference>
<evidence type="ECO:0000313" key="4">
    <source>
        <dbReference type="EMBL" id="ODV56716.1"/>
    </source>
</evidence>
<dbReference type="Gene3D" id="1.25.40.20">
    <property type="entry name" value="Ankyrin repeat-containing domain"/>
    <property type="match status" value="1"/>
</dbReference>
<accession>A0A1E4R8A8</accession>
<dbReference type="OrthoDB" id="2645024at2"/>
<feature type="domain" description="DUF4274" evidence="3">
    <location>
        <begin position="156"/>
        <end position="228"/>
    </location>
</feature>